<evidence type="ECO:0000256" key="7">
    <source>
        <dbReference type="ARBA" id="ARBA00022833"/>
    </source>
</evidence>
<dbReference type="EMBL" id="MU006096">
    <property type="protein sequence ID" value="KAF2838478.1"/>
    <property type="molecule type" value="Genomic_DNA"/>
</dbReference>
<dbReference type="SUPFAM" id="SSF57667">
    <property type="entry name" value="beta-beta-alpha zinc fingers"/>
    <property type="match status" value="1"/>
</dbReference>
<dbReference type="InterPro" id="IPR036236">
    <property type="entry name" value="Znf_C2H2_sf"/>
</dbReference>
<dbReference type="GO" id="GO:0008270">
    <property type="term" value="F:zinc ion binding"/>
    <property type="evidence" value="ECO:0007669"/>
    <property type="project" value="UniProtKB-KW"/>
</dbReference>
<dbReference type="GO" id="GO:0005634">
    <property type="term" value="C:nucleus"/>
    <property type="evidence" value="ECO:0007669"/>
    <property type="project" value="UniProtKB-SubCell"/>
</dbReference>
<sequence>MGDAGSKLWEHTSSGLSTAEILLLSEFPFRTKKRSDNSHTLPKVLLSNYLAVMPAIRGADSRKKTRRYTRDLDQIHADLYSERHLAQYQETKAPEDLPALGEFYCKECAKWFESESNFTAHHKGKPHKRR</sequence>
<evidence type="ECO:0000256" key="5">
    <source>
        <dbReference type="ARBA" id="ARBA00022723"/>
    </source>
</evidence>
<dbReference type="GO" id="GO:0005737">
    <property type="term" value="C:cytoplasm"/>
    <property type="evidence" value="ECO:0007669"/>
    <property type="project" value="UniProtKB-SubCell"/>
</dbReference>
<dbReference type="PANTHER" id="PTHR46095:SF1">
    <property type="entry name" value="ZINC FINGER PROTEIN 593"/>
    <property type="match status" value="1"/>
</dbReference>
<evidence type="ECO:0000256" key="2">
    <source>
        <dbReference type="ARBA" id="ARBA00004496"/>
    </source>
</evidence>
<feature type="domain" description="C2H2-type" evidence="11">
    <location>
        <begin position="103"/>
        <end position="130"/>
    </location>
</feature>
<keyword evidence="13" id="KW-1185">Reference proteome</keyword>
<dbReference type="Gene3D" id="3.30.160.60">
    <property type="entry name" value="Classic Zinc Finger"/>
    <property type="match status" value="1"/>
</dbReference>
<dbReference type="GO" id="GO:0042254">
    <property type="term" value="P:ribosome biogenesis"/>
    <property type="evidence" value="ECO:0007669"/>
    <property type="project" value="UniProtKB-KW"/>
</dbReference>
<dbReference type="InterPro" id="IPR022755">
    <property type="entry name" value="Znf_C2H2_jaz"/>
</dbReference>
<organism evidence="12 13">
    <name type="scientific">Patellaria atrata CBS 101060</name>
    <dbReference type="NCBI Taxonomy" id="1346257"/>
    <lineage>
        <taxon>Eukaryota</taxon>
        <taxon>Fungi</taxon>
        <taxon>Dikarya</taxon>
        <taxon>Ascomycota</taxon>
        <taxon>Pezizomycotina</taxon>
        <taxon>Dothideomycetes</taxon>
        <taxon>Dothideomycetes incertae sedis</taxon>
        <taxon>Patellariales</taxon>
        <taxon>Patellariaceae</taxon>
        <taxon>Patellaria</taxon>
    </lineage>
</organism>
<dbReference type="OrthoDB" id="24683at2759"/>
<comment type="subcellular location">
    <subcellularLocation>
        <location evidence="2">Cytoplasm</location>
    </subcellularLocation>
    <subcellularLocation>
        <location evidence="1">Nucleus</location>
    </subcellularLocation>
</comment>
<gene>
    <name evidence="12" type="ORF">M501DRAFT_1004208</name>
</gene>
<dbReference type="InterPro" id="IPR051879">
    <property type="entry name" value="C2H2-ZF_Maturation_Protein"/>
</dbReference>
<dbReference type="PROSITE" id="PS50157">
    <property type="entry name" value="ZINC_FINGER_C2H2_2"/>
    <property type="match status" value="1"/>
</dbReference>
<dbReference type="InterPro" id="IPR013087">
    <property type="entry name" value="Znf_C2H2_type"/>
</dbReference>
<dbReference type="PANTHER" id="PTHR46095">
    <property type="entry name" value="ZINC FINGER PROTEIN 593"/>
    <property type="match status" value="1"/>
</dbReference>
<evidence type="ECO:0000313" key="12">
    <source>
        <dbReference type="EMBL" id="KAF2838478.1"/>
    </source>
</evidence>
<evidence type="ECO:0000256" key="6">
    <source>
        <dbReference type="ARBA" id="ARBA00022771"/>
    </source>
</evidence>
<evidence type="ECO:0000256" key="8">
    <source>
        <dbReference type="ARBA" id="ARBA00023242"/>
    </source>
</evidence>
<comment type="similarity">
    <text evidence="9">Belongs to the ZNF593/BUD20 C2H2-type zinc-finger protein family.</text>
</comment>
<dbReference type="Proteomes" id="UP000799429">
    <property type="component" value="Unassembled WGS sequence"/>
</dbReference>
<protein>
    <recommendedName>
        <fullName evidence="11">C2H2-type domain-containing protein</fullName>
    </recommendedName>
</protein>
<dbReference type="Pfam" id="PF12171">
    <property type="entry name" value="zf-C2H2_jaz"/>
    <property type="match status" value="1"/>
</dbReference>
<accession>A0A9P4S9C5</accession>
<name>A0A9P4S9C5_9PEZI</name>
<keyword evidence="5" id="KW-0479">Metal-binding</keyword>
<evidence type="ECO:0000313" key="13">
    <source>
        <dbReference type="Proteomes" id="UP000799429"/>
    </source>
</evidence>
<evidence type="ECO:0000256" key="3">
    <source>
        <dbReference type="ARBA" id="ARBA00022490"/>
    </source>
</evidence>
<proteinExistence type="inferred from homology"/>
<evidence type="ECO:0000256" key="9">
    <source>
        <dbReference type="ARBA" id="ARBA00038064"/>
    </source>
</evidence>
<evidence type="ECO:0000256" key="1">
    <source>
        <dbReference type="ARBA" id="ARBA00004123"/>
    </source>
</evidence>
<dbReference type="AlphaFoldDB" id="A0A9P4S9C5"/>
<keyword evidence="6 10" id="KW-0863">Zinc-finger</keyword>
<keyword evidence="7" id="KW-0862">Zinc</keyword>
<reference evidence="12" key="1">
    <citation type="journal article" date="2020" name="Stud. Mycol.">
        <title>101 Dothideomycetes genomes: a test case for predicting lifestyles and emergence of pathogens.</title>
        <authorList>
            <person name="Haridas S."/>
            <person name="Albert R."/>
            <person name="Binder M."/>
            <person name="Bloem J."/>
            <person name="Labutti K."/>
            <person name="Salamov A."/>
            <person name="Andreopoulos B."/>
            <person name="Baker S."/>
            <person name="Barry K."/>
            <person name="Bills G."/>
            <person name="Bluhm B."/>
            <person name="Cannon C."/>
            <person name="Castanera R."/>
            <person name="Culley D."/>
            <person name="Daum C."/>
            <person name="Ezra D."/>
            <person name="Gonzalez J."/>
            <person name="Henrissat B."/>
            <person name="Kuo A."/>
            <person name="Liang C."/>
            <person name="Lipzen A."/>
            <person name="Lutzoni F."/>
            <person name="Magnuson J."/>
            <person name="Mondo S."/>
            <person name="Nolan M."/>
            <person name="Ohm R."/>
            <person name="Pangilinan J."/>
            <person name="Park H.-J."/>
            <person name="Ramirez L."/>
            <person name="Alfaro M."/>
            <person name="Sun H."/>
            <person name="Tritt A."/>
            <person name="Yoshinaga Y."/>
            <person name="Zwiers L.-H."/>
            <person name="Turgeon B."/>
            <person name="Goodwin S."/>
            <person name="Spatafora J."/>
            <person name="Crous P."/>
            <person name="Grigoriev I."/>
        </authorList>
    </citation>
    <scope>NUCLEOTIDE SEQUENCE</scope>
    <source>
        <strain evidence="12">CBS 101060</strain>
    </source>
</reference>
<keyword evidence="4" id="KW-0690">Ribosome biogenesis</keyword>
<comment type="caution">
    <text evidence="12">The sequence shown here is derived from an EMBL/GenBank/DDBJ whole genome shotgun (WGS) entry which is preliminary data.</text>
</comment>
<evidence type="ECO:0000256" key="4">
    <source>
        <dbReference type="ARBA" id="ARBA00022517"/>
    </source>
</evidence>
<dbReference type="PROSITE" id="PS00028">
    <property type="entry name" value="ZINC_FINGER_C2H2_1"/>
    <property type="match status" value="1"/>
</dbReference>
<keyword evidence="8" id="KW-0539">Nucleus</keyword>
<evidence type="ECO:0000256" key="10">
    <source>
        <dbReference type="PROSITE-ProRule" id="PRU00042"/>
    </source>
</evidence>
<evidence type="ECO:0000259" key="11">
    <source>
        <dbReference type="PROSITE" id="PS50157"/>
    </source>
</evidence>
<keyword evidence="3" id="KW-0963">Cytoplasm</keyword>